<dbReference type="CDD" id="cd11386">
    <property type="entry name" value="MCP_signal"/>
    <property type="match status" value="1"/>
</dbReference>
<keyword evidence="5 11" id="KW-1133">Transmembrane helix</keyword>
<keyword evidence="15" id="KW-1185">Reference proteome</keyword>
<evidence type="ECO:0000313" key="14">
    <source>
        <dbReference type="EMBL" id="SNR75903.1"/>
    </source>
</evidence>
<dbReference type="InterPro" id="IPR004089">
    <property type="entry name" value="MCPsignal_dom"/>
</dbReference>
<feature type="transmembrane region" description="Helical" evidence="11">
    <location>
        <begin position="12"/>
        <end position="33"/>
    </location>
</feature>
<dbReference type="PANTHER" id="PTHR32089:SF112">
    <property type="entry name" value="LYSOZYME-LIKE PROTEIN-RELATED"/>
    <property type="match status" value="1"/>
</dbReference>
<sequence length="703" mass="74763">MMPRSIKTRLVLGLVSVIAIILAGIMVIVAFSFSSQSREAFLRAAKGEMSQLDYAITLFLDESMKNADMLAKAPAMQQLGEVTTNHLSTTEKSSAKVAEGDAAGRRIVDFFAAVQASHPAYVEVFLGNERGSFVSSLESSAMPAGYDPRKRPWYSEAKPVVDKATLSKAYMSTTGEAVTSAARTVLRNGTVVGVVGIDISLKNLTELVKSVKLGESGYVALVQDDGVVLADPRHDAFNFKKVGEIESKHLDALFKMEAGSQEFEIDGKKYLGIVYTSPKTKWKLMGFMELSEINAPVKSTLYLLGFVGIVSLAVMALAIWLVSNNFILKPLSAVSSFVAGIAKGVYDHRIGHQRQDEIGAIYDALNTTAGVLEQNIKDIQAKTLEAEEKARAAELAKADADEARRNAEHAKSEGMLAAAGKLEAIVGIVSSASSQLSAQIGESSRGAERQAMRITETATAMEEMNATVLEVAKNAGQAAETSDGARKKAQSGAEVVHKVMSGMSDVQQQTAKLKVDMGTLGKQAEDIGRIMTVITDIADQTNLLALNAAIEAARAGDAGRGFAVVADEVRKLAEKTMTATKEVGEAISAIQHGTRSNVEGVDKSVHLITEATTLADQSGKALQEIVHLVDAASDQVRSIATASEEQSAASEEISHSIEQVSSIANETSQAMGEAAKAVEELARQAQILNSLIVQLREEAGQVA</sequence>
<evidence type="ECO:0000256" key="10">
    <source>
        <dbReference type="SAM" id="Coils"/>
    </source>
</evidence>
<protein>
    <submittedName>
        <fullName evidence="14">Methyl-accepting chemotaxis sensory transducer with Cache sensor</fullName>
    </submittedName>
</protein>
<dbReference type="SUPFAM" id="SSF103190">
    <property type="entry name" value="Sensory domain-like"/>
    <property type="match status" value="1"/>
</dbReference>
<dbReference type="InterPro" id="IPR003660">
    <property type="entry name" value="HAMP_dom"/>
</dbReference>
<evidence type="ECO:0000256" key="5">
    <source>
        <dbReference type="ARBA" id="ARBA00022989"/>
    </source>
</evidence>
<dbReference type="CDD" id="cd06225">
    <property type="entry name" value="HAMP"/>
    <property type="match status" value="1"/>
</dbReference>
<dbReference type="PANTHER" id="PTHR32089">
    <property type="entry name" value="METHYL-ACCEPTING CHEMOTAXIS PROTEIN MCPB"/>
    <property type="match status" value="1"/>
</dbReference>
<keyword evidence="10" id="KW-0175">Coiled coil</keyword>
<keyword evidence="3" id="KW-0145">Chemotaxis</keyword>
<dbReference type="Gene3D" id="3.30.450.20">
    <property type="entry name" value="PAS domain"/>
    <property type="match status" value="2"/>
</dbReference>
<feature type="domain" description="Methyl-accepting transducer" evidence="12">
    <location>
        <begin position="425"/>
        <end position="661"/>
    </location>
</feature>
<dbReference type="PROSITE" id="PS50885">
    <property type="entry name" value="HAMP"/>
    <property type="match status" value="1"/>
</dbReference>
<comment type="similarity">
    <text evidence="8">Belongs to the methyl-accepting chemotaxis (MCP) protein family.</text>
</comment>
<evidence type="ECO:0000256" key="9">
    <source>
        <dbReference type="PROSITE-ProRule" id="PRU00284"/>
    </source>
</evidence>
<dbReference type="InterPro" id="IPR033479">
    <property type="entry name" value="dCache_1"/>
</dbReference>
<evidence type="ECO:0000313" key="15">
    <source>
        <dbReference type="Proteomes" id="UP000198324"/>
    </source>
</evidence>
<evidence type="ECO:0000256" key="8">
    <source>
        <dbReference type="ARBA" id="ARBA00029447"/>
    </source>
</evidence>
<dbReference type="Gene3D" id="1.10.287.950">
    <property type="entry name" value="Methyl-accepting chemotaxis protein"/>
    <property type="match status" value="1"/>
</dbReference>
<dbReference type="SUPFAM" id="SSF58104">
    <property type="entry name" value="Methyl-accepting chemotaxis protein (MCP) signaling domain"/>
    <property type="match status" value="1"/>
</dbReference>
<dbReference type="FunFam" id="1.10.287.950:FF:000001">
    <property type="entry name" value="Methyl-accepting chemotaxis sensory transducer"/>
    <property type="match status" value="1"/>
</dbReference>
<organism evidence="14 15">
    <name type="scientific">Humidesulfovibrio mexicanus</name>
    <dbReference type="NCBI Taxonomy" id="147047"/>
    <lineage>
        <taxon>Bacteria</taxon>
        <taxon>Pseudomonadati</taxon>
        <taxon>Thermodesulfobacteriota</taxon>
        <taxon>Desulfovibrionia</taxon>
        <taxon>Desulfovibrionales</taxon>
        <taxon>Desulfovibrionaceae</taxon>
        <taxon>Humidesulfovibrio</taxon>
    </lineage>
</organism>
<keyword evidence="7 9" id="KW-0807">Transducer</keyword>
<keyword evidence="2" id="KW-1003">Cell membrane</keyword>
<evidence type="ECO:0000256" key="6">
    <source>
        <dbReference type="ARBA" id="ARBA00023136"/>
    </source>
</evidence>
<keyword evidence="6 11" id="KW-0472">Membrane</keyword>
<accession>A0A238YZ43</accession>
<evidence type="ECO:0000256" key="3">
    <source>
        <dbReference type="ARBA" id="ARBA00022500"/>
    </source>
</evidence>
<evidence type="ECO:0000259" key="12">
    <source>
        <dbReference type="PROSITE" id="PS50111"/>
    </source>
</evidence>
<evidence type="ECO:0000259" key="13">
    <source>
        <dbReference type="PROSITE" id="PS50885"/>
    </source>
</evidence>
<dbReference type="CDD" id="cd12912">
    <property type="entry name" value="PDC2_MCP_like"/>
    <property type="match status" value="1"/>
</dbReference>
<dbReference type="GO" id="GO:0005886">
    <property type="term" value="C:plasma membrane"/>
    <property type="evidence" value="ECO:0007669"/>
    <property type="project" value="UniProtKB-SubCell"/>
</dbReference>
<reference evidence="14 15" key="1">
    <citation type="submission" date="2017-06" db="EMBL/GenBank/DDBJ databases">
        <authorList>
            <person name="Kim H.J."/>
            <person name="Triplett B.A."/>
        </authorList>
    </citation>
    <scope>NUCLEOTIDE SEQUENCE [LARGE SCALE GENOMIC DNA]</scope>
    <source>
        <strain evidence="14 15">DSM 13116</strain>
    </source>
</reference>
<dbReference type="Proteomes" id="UP000198324">
    <property type="component" value="Unassembled WGS sequence"/>
</dbReference>
<dbReference type="InterPro" id="IPR029151">
    <property type="entry name" value="Sensor-like_sf"/>
</dbReference>
<feature type="transmembrane region" description="Helical" evidence="11">
    <location>
        <begin position="301"/>
        <end position="322"/>
    </location>
</feature>
<dbReference type="PRINTS" id="PR00260">
    <property type="entry name" value="CHEMTRNSDUCR"/>
</dbReference>
<proteinExistence type="inferred from homology"/>
<dbReference type="GO" id="GO:0006935">
    <property type="term" value="P:chemotaxis"/>
    <property type="evidence" value="ECO:0007669"/>
    <property type="project" value="UniProtKB-KW"/>
</dbReference>
<evidence type="ECO:0000256" key="2">
    <source>
        <dbReference type="ARBA" id="ARBA00022475"/>
    </source>
</evidence>
<comment type="subcellular location">
    <subcellularLocation>
        <location evidence="1">Cell membrane</location>
        <topology evidence="1">Multi-pass membrane protein</topology>
    </subcellularLocation>
</comment>
<dbReference type="EMBL" id="FZOC01000002">
    <property type="protein sequence ID" value="SNR75903.1"/>
    <property type="molecule type" value="Genomic_DNA"/>
</dbReference>
<dbReference type="AlphaFoldDB" id="A0A238YZ43"/>
<feature type="domain" description="HAMP" evidence="13">
    <location>
        <begin position="325"/>
        <end position="377"/>
    </location>
</feature>
<gene>
    <name evidence="14" type="ORF">SAMN04488503_1081</name>
</gene>
<dbReference type="Pfam" id="PF02743">
    <property type="entry name" value="dCache_1"/>
    <property type="match status" value="1"/>
</dbReference>
<evidence type="ECO:0000256" key="7">
    <source>
        <dbReference type="ARBA" id="ARBA00023224"/>
    </source>
</evidence>
<dbReference type="GO" id="GO:0007165">
    <property type="term" value="P:signal transduction"/>
    <property type="evidence" value="ECO:0007669"/>
    <property type="project" value="UniProtKB-KW"/>
</dbReference>
<dbReference type="SMART" id="SM00283">
    <property type="entry name" value="MA"/>
    <property type="match status" value="1"/>
</dbReference>
<feature type="coiled-coil region" evidence="10">
    <location>
        <begin position="362"/>
        <end position="413"/>
    </location>
</feature>
<dbReference type="GO" id="GO:0004888">
    <property type="term" value="F:transmembrane signaling receptor activity"/>
    <property type="evidence" value="ECO:0007669"/>
    <property type="project" value="InterPro"/>
</dbReference>
<evidence type="ECO:0000256" key="1">
    <source>
        <dbReference type="ARBA" id="ARBA00004651"/>
    </source>
</evidence>
<dbReference type="OrthoDB" id="5348717at2"/>
<dbReference type="RefSeq" id="WP_089272516.1">
    <property type="nucleotide sequence ID" value="NZ_FZOC01000002.1"/>
</dbReference>
<keyword evidence="4 11" id="KW-0812">Transmembrane</keyword>
<dbReference type="Pfam" id="PF00015">
    <property type="entry name" value="MCPsignal"/>
    <property type="match status" value="1"/>
</dbReference>
<dbReference type="SMART" id="SM00304">
    <property type="entry name" value="HAMP"/>
    <property type="match status" value="1"/>
</dbReference>
<evidence type="ECO:0000256" key="4">
    <source>
        <dbReference type="ARBA" id="ARBA00022692"/>
    </source>
</evidence>
<name>A0A238YZ43_9BACT</name>
<dbReference type="Gene3D" id="1.10.8.500">
    <property type="entry name" value="HAMP domain in histidine kinase"/>
    <property type="match status" value="1"/>
</dbReference>
<dbReference type="InterPro" id="IPR004090">
    <property type="entry name" value="Chemotax_Me-accpt_rcpt"/>
</dbReference>
<dbReference type="PROSITE" id="PS50111">
    <property type="entry name" value="CHEMOTAXIS_TRANSDUC_2"/>
    <property type="match status" value="1"/>
</dbReference>
<dbReference type="CDD" id="cd12913">
    <property type="entry name" value="PDC1_MCP_like"/>
    <property type="match status" value="1"/>
</dbReference>
<evidence type="ECO:0000256" key="11">
    <source>
        <dbReference type="SAM" id="Phobius"/>
    </source>
</evidence>